<dbReference type="CDD" id="cd04458">
    <property type="entry name" value="CSP_CDS"/>
    <property type="match status" value="1"/>
</dbReference>
<dbReference type="EMBL" id="FOXB01000036">
    <property type="protein sequence ID" value="SFP73080.1"/>
    <property type="molecule type" value="Genomic_DNA"/>
</dbReference>
<evidence type="ECO:0000313" key="2">
    <source>
        <dbReference type="EMBL" id="SFP73080.1"/>
    </source>
</evidence>
<name>A0A1I5SQP6_9BACT</name>
<protein>
    <submittedName>
        <fullName evidence="2">Cold shock protein, CspA family</fullName>
    </submittedName>
</protein>
<dbReference type="InterPro" id="IPR047140">
    <property type="entry name" value="LabA"/>
</dbReference>
<sequence length="297" mass="33906">MIDYTNEKSKLLRIGIFYDGNYFSHVSNYYMYEHPRKSRISVSGLHRFIVHEISKAEGVSSERCRIVDAHYFRGRLSALEAQQRNALFRERQFDEVLMREGIVSHFLPLSTGGEKGIDVWLALEALELAIHKRFDVVVLIAGDGDYLPLVRKLNTLGTRVCVLGWDFQYTDNHGNKRQTRTAQTLLNEANYPILMNVLIEDRARKSDPLINDLFLSATNYASSLDKSRSKSSLSGTVQAIKEGYGFIRPENGGENLFFHYSDLVDVDLFDLNEGDKVCFELGENDRGSCARRVMRCS</sequence>
<proteinExistence type="predicted"/>
<dbReference type="PROSITE" id="PS51857">
    <property type="entry name" value="CSD_2"/>
    <property type="match status" value="1"/>
</dbReference>
<dbReference type="Gene3D" id="3.40.50.1010">
    <property type="entry name" value="5'-nuclease"/>
    <property type="match status" value="1"/>
</dbReference>
<dbReference type="AlphaFoldDB" id="A0A1I5SQP6"/>
<dbReference type="Proteomes" id="UP000199227">
    <property type="component" value="Unassembled WGS sequence"/>
</dbReference>
<dbReference type="Gene3D" id="2.40.50.140">
    <property type="entry name" value="Nucleic acid-binding proteins"/>
    <property type="match status" value="1"/>
</dbReference>
<evidence type="ECO:0000313" key="3">
    <source>
        <dbReference type="Proteomes" id="UP000199227"/>
    </source>
</evidence>
<dbReference type="SMART" id="SM00357">
    <property type="entry name" value="CSP"/>
    <property type="match status" value="1"/>
</dbReference>
<dbReference type="Pfam" id="PF00313">
    <property type="entry name" value="CSD"/>
    <property type="match status" value="1"/>
</dbReference>
<accession>A0A1I5SQP6</accession>
<dbReference type="STRING" id="223786.SAMN05216234_13614"/>
<gene>
    <name evidence="2" type="ORF">SAMN05216234_13614</name>
</gene>
<dbReference type="OrthoDB" id="9800919at2"/>
<dbReference type="RefSeq" id="WP_092913517.1">
    <property type="nucleotide sequence ID" value="NZ_CP136592.1"/>
</dbReference>
<dbReference type="GO" id="GO:0004540">
    <property type="term" value="F:RNA nuclease activity"/>
    <property type="evidence" value="ECO:0007669"/>
    <property type="project" value="InterPro"/>
</dbReference>
<dbReference type="GO" id="GO:0005829">
    <property type="term" value="C:cytosol"/>
    <property type="evidence" value="ECO:0007669"/>
    <property type="project" value="UniProtKB-ARBA"/>
</dbReference>
<dbReference type="InterPro" id="IPR012340">
    <property type="entry name" value="NA-bd_OB-fold"/>
</dbReference>
<feature type="domain" description="CSD" evidence="1">
    <location>
        <begin position="232"/>
        <end position="295"/>
    </location>
</feature>
<keyword evidence="3" id="KW-1185">Reference proteome</keyword>
<evidence type="ECO:0000259" key="1">
    <source>
        <dbReference type="PROSITE" id="PS51857"/>
    </source>
</evidence>
<dbReference type="PANTHER" id="PTHR35458">
    <property type="entry name" value="SLR0755 PROTEIN"/>
    <property type="match status" value="1"/>
</dbReference>
<dbReference type="InterPro" id="IPR021139">
    <property type="entry name" value="NYN"/>
</dbReference>
<organism evidence="2 3">
    <name type="scientific">Hydrogenimonas thermophila</name>
    <dbReference type="NCBI Taxonomy" id="223786"/>
    <lineage>
        <taxon>Bacteria</taxon>
        <taxon>Pseudomonadati</taxon>
        <taxon>Campylobacterota</taxon>
        <taxon>Epsilonproteobacteria</taxon>
        <taxon>Campylobacterales</taxon>
        <taxon>Hydrogenimonadaceae</taxon>
        <taxon>Hydrogenimonas</taxon>
    </lineage>
</organism>
<reference evidence="2 3" key="1">
    <citation type="submission" date="2016-10" db="EMBL/GenBank/DDBJ databases">
        <authorList>
            <person name="de Groot N.N."/>
        </authorList>
    </citation>
    <scope>NUCLEOTIDE SEQUENCE [LARGE SCALE GENOMIC DNA]</scope>
    <source>
        <strain evidence="2 3">EP1-55-1</strain>
    </source>
</reference>
<dbReference type="PANTHER" id="PTHR35458:SF8">
    <property type="entry name" value="SLR0650 PROTEIN"/>
    <property type="match status" value="1"/>
</dbReference>
<dbReference type="SUPFAM" id="SSF50249">
    <property type="entry name" value="Nucleic acid-binding proteins"/>
    <property type="match status" value="1"/>
</dbReference>
<dbReference type="InterPro" id="IPR011129">
    <property type="entry name" value="CSD"/>
</dbReference>
<dbReference type="GO" id="GO:0003676">
    <property type="term" value="F:nucleic acid binding"/>
    <property type="evidence" value="ECO:0007669"/>
    <property type="project" value="InterPro"/>
</dbReference>
<dbReference type="InterPro" id="IPR002059">
    <property type="entry name" value="CSP_DNA-bd"/>
</dbReference>
<dbReference type="Pfam" id="PF01936">
    <property type="entry name" value="NYN"/>
    <property type="match status" value="1"/>
</dbReference>